<evidence type="ECO:0000256" key="1">
    <source>
        <dbReference type="SAM" id="Phobius"/>
    </source>
</evidence>
<feature type="transmembrane region" description="Helical" evidence="1">
    <location>
        <begin position="81"/>
        <end position="101"/>
    </location>
</feature>
<dbReference type="AlphaFoldDB" id="A0AAQ3NNW0"/>
<dbReference type="EMBL" id="CP144696">
    <property type="protein sequence ID" value="WVZ12567.1"/>
    <property type="molecule type" value="Genomic_DNA"/>
</dbReference>
<evidence type="ECO:0000313" key="2">
    <source>
        <dbReference type="EMBL" id="WVZ12567.1"/>
    </source>
</evidence>
<keyword evidence="3" id="KW-1185">Reference proteome</keyword>
<keyword evidence="1" id="KW-1133">Transmembrane helix</keyword>
<reference evidence="2 3" key="1">
    <citation type="journal article" date="2023" name="Life. Sci Alliance">
        <title>Evolutionary insights into 3D genome organization and epigenetic landscape of Vigna mungo.</title>
        <authorList>
            <person name="Junaid A."/>
            <person name="Singh B."/>
            <person name="Bhatia S."/>
        </authorList>
    </citation>
    <scope>NUCLEOTIDE SEQUENCE [LARGE SCALE GENOMIC DNA]</scope>
    <source>
        <strain evidence="2">Urdbean</strain>
    </source>
</reference>
<name>A0AAQ3NNW0_VIGMU</name>
<dbReference type="Proteomes" id="UP001374535">
    <property type="component" value="Chromosome 5"/>
</dbReference>
<proteinExistence type="predicted"/>
<organism evidence="2 3">
    <name type="scientific">Vigna mungo</name>
    <name type="common">Black gram</name>
    <name type="synonym">Phaseolus mungo</name>
    <dbReference type="NCBI Taxonomy" id="3915"/>
    <lineage>
        <taxon>Eukaryota</taxon>
        <taxon>Viridiplantae</taxon>
        <taxon>Streptophyta</taxon>
        <taxon>Embryophyta</taxon>
        <taxon>Tracheophyta</taxon>
        <taxon>Spermatophyta</taxon>
        <taxon>Magnoliopsida</taxon>
        <taxon>eudicotyledons</taxon>
        <taxon>Gunneridae</taxon>
        <taxon>Pentapetalae</taxon>
        <taxon>rosids</taxon>
        <taxon>fabids</taxon>
        <taxon>Fabales</taxon>
        <taxon>Fabaceae</taxon>
        <taxon>Papilionoideae</taxon>
        <taxon>50 kb inversion clade</taxon>
        <taxon>NPAAA clade</taxon>
        <taxon>indigoferoid/millettioid clade</taxon>
        <taxon>Phaseoleae</taxon>
        <taxon>Vigna</taxon>
    </lineage>
</organism>
<keyword evidence="1" id="KW-0472">Membrane</keyword>
<gene>
    <name evidence="2" type="ORF">V8G54_017097</name>
</gene>
<accession>A0AAQ3NNW0</accession>
<evidence type="ECO:0000313" key="3">
    <source>
        <dbReference type="Proteomes" id="UP001374535"/>
    </source>
</evidence>
<protein>
    <submittedName>
        <fullName evidence="2">Uncharacterized protein</fullName>
    </submittedName>
</protein>
<keyword evidence="1" id="KW-0812">Transmembrane</keyword>
<sequence>MRDAHPPFIVYSSSSDEKIDFPGNTLANLRCLSFARLLPRMCSPMRTWERPMDRCFRIFPCLADPGSSLWFLRKQRRRSSLCLKVALVTIHLVYAGVLFLFDGDLIEKTKKEPCYVLDAMMTVHDRNVAYKKAPDTSR</sequence>